<dbReference type="EMBL" id="FNEM01000004">
    <property type="protein sequence ID" value="SDI94535.1"/>
    <property type="molecule type" value="Genomic_DNA"/>
</dbReference>
<reference evidence="11" key="1">
    <citation type="submission" date="2016-10" db="EMBL/GenBank/DDBJ databases">
        <authorList>
            <person name="Varghese N."/>
            <person name="Submissions S."/>
        </authorList>
    </citation>
    <scope>NUCLEOTIDE SEQUENCE [LARGE SCALE GENOMIC DNA]</scope>
    <source>
        <strain evidence="11">DSM 23317</strain>
    </source>
</reference>
<keyword evidence="2" id="KW-0813">Transport</keyword>
<dbReference type="PANTHER" id="PTHR30561:SF1">
    <property type="entry name" value="MULTIDRUG TRANSPORTER EMRE"/>
    <property type="match status" value="1"/>
</dbReference>
<dbReference type="Proteomes" id="UP000199527">
    <property type="component" value="Unassembled WGS sequence"/>
</dbReference>
<name>A0A1G8PQN3_9GAMM</name>
<dbReference type="Gene3D" id="1.10.3730.20">
    <property type="match status" value="1"/>
</dbReference>
<accession>A0A1G8PQN3</accession>
<proteinExistence type="inferred from homology"/>
<feature type="transmembrane region" description="Helical" evidence="9">
    <location>
        <begin position="59"/>
        <end position="78"/>
    </location>
</feature>
<dbReference type="GO" id="GO:0015220">
    <property type="term" value="F:choline transmembrane transporter activity"/>
    <property type="evidence" value="ECO:0007669"/>
    <property type="project" value="TreeGrafter"/>
</dbReference>
<dbReference type="SUPFAM" id="SSF103481">
    <property type="entry name" value="Multidrug resistance efflux transporter EmrE"/>
    <property type="match status" value="1"/>
</dbReference>
<evidence type="ECO:0000256" key="8">
    <source>
        <dbReference type="RuleBase" id="RU003942"/>
    </source>
</evidence>
<evidence type="ECO:0000313" key="11">
    <source>
        <dbReference type="Proteomes" id="UP000199527"/>
    </source>
</evidence>
<evidence type="ECO:0000256" key="4">
    <source>
        <dbReference type="ARBA" id="ARBA00022692"/>
    </source>
</evidence>
<evidence type="ECO:0000256" key="1">
    <source>
        <dbReference type="ARBA" id="ARBA00004651"/>
    </source>
</evidence>
<dbReference type="RefSeq" id="WP_090363600.1">
    <property type="nucleotide sequence ID" value="NZ_FNEM01000004.1"/>
</dbReference>
<dbReference type="AlphaFoldDB" id="A0A1G8PQN3"/>
<dbReference type="PANTHER" id="PTHR30561">
    <property type="entry name" value="SMR FAMILY PROTON-DEPENDENT DRUG EFFLUX TRANSPORTER SUGE"/>
    <property type="match status" value="1"/>
</dbReference>
<evidence type="ECO:0000256" key="3">
    <source>
        <dbReference type="ARBA" id="ARBA00022475"/>
    </source>
</evidence>
<protein>
    <submittedName>
        <fullName evidence="10">Small multidrug resistance pump</fullName>
    </submittedName>
</protein>
<evidence type="ECO:0000256" key="7">
    <source>
        <dbReference type="ARBA" id="ARBA00038032"/>
    </source>
</evidence>
<dbReference type="InterPro" id="IPR000390">
    <property type="entry name" value="Small_drug/metabolite_transptr"/>
</dbReference>
<dbReference type="GO" id="GO:0031460">
    <property type="term" value="P:glycine betaine transport"/>
    <property type="evidence" value="ECO:0007669"/>
    <property type="project" value="TreeGrafter"/>
</dbReference>
<keyword evidence="6 9" id="KW-0472">Membrane</keyword>
<keyword evidence="5 9" id="KW-1133">Transmembrane helix</keyword>
<evidence type="ECO:0000256" key="2">
    <source>
        <dbReference type="ARBA" id="ARBA00022448"/>
    </source>
</evidence>
<dbReference type="GO" id="GO:0015199">
    <property type="term" value="F:amino-acid betaine transmembrane transporter activity"/>
    <property type="evidence" value="ECO:0007669"/>
    <property type="project" value="TreeGrafter"/>
</dbReference>
<sequence>MVYLCLLLAIIAEVSATSLLPRTQGFSQPLPTLLCLCGYLLAFALLAQVVRVLPVGIAYAIWCGAGIVLVAGVGWWRLKQPLDAAALLGMGLIVAGTLIIHLFSRSVPH</sequence>
<dbReference type="InterPro" id="IPR037185">
    <property type="entry name" value="EmrE-like"/>
</dbReference>
<comment type="similarity">
    <text evidence="7 8">Belongs to the drug/metabolite transporter (DMT) superfamily. Small multidrug resistance (SMR) (TC 2.A.7.1) family.</text>
</comment>
<dbReference type="GO" id="GO:0005886">
    <property type="term" value="C:plasma membrane"/>
    <property type="evidence" value="ECO:0007669"/>
    <property type="project" value="UniProtKB-SubCell"/>
</dbReference>
<evidence type="ECO:0000256" key="5">
    <source>
        <dbReference type="ARBA" id="ARBA00022989"/>
    </source>
</evidence>
<keyword evidence="11" id="KW-1185">Reference proteome</keyword>
<feature type="transmembrane region" description="Helical" evidence="9">
    <location>
        <begin position="84"/>
        <end position="103"/>
    </location>
</feature>
<evidence type="ECO:0000256" key="6">
    <source>
        <dbReference type="ARBA" id="ARBA00023136"/>
    </source>
</evidence>
<dbReference type="InterPro" id="IPR045324">
    <property type="entry name" value="Small_multidrug_res"/>
</dbReference>
<organism evidence="10 11">
    <name type="scientific">Ferrimonas sediminum</name>
    <dbReference type="NCBI Taxonomy" id="718193"/>
    <lineage>
        <taxon>Bacteria</taxon>
        <taxon>Pseudomonadati</taxon>
        <taxon>Pseudomonadota</taxon>
        <taxon>Gammaproteobacteria</taxon>
        <taxon>Alteromonadales</taxon>
        <taxon>Ferrimonadaceae</taxon>
        <taxon>Ferrimonas</taxon>
    </lineage>
</organism>
<gene>
    <name evidence="10" type="ORF">SAMN04488540_10444</name>
</gene>
<evidence type="ECO:0000313" key="10">
    <source>
        <dbReference type="EMBL" id="SDI94535.1"/>
    </source>
</evidence>
<evidence type="ECO:0000256" key="9">
    <source>
        <dbReference type="SAM" id="Phobius"/>
    </source>
</evidence>
<dbReference type="GO" id="GO:0015297">
    <property type="term" value="F:antiporter activity"/>
    <property type="evidence" value="ECO:0007669"/>
    <property type="project" value="TreeGrafter"/>
</dbReference>
<comment type="subcellular location">
    <subcellularLocation>
        <location evidence="1 8">Cell membrane</location>
        <topology evidence="1 8">Multi-pass membrane protein</topology>
    </subcellularLocation>
</comment>
<dbReference type="Pfam" id="PF00893">
    <property type="entry name" value="Multi_Drug_Res"/>
    <property type="match status" value="1"/>
</dbReference>
<keyword evidence="4 8" id="KW-0812">Transmembrane</keyword>
<dbReference type="OrthoDB" id="9808638at2"/>
<feature type="transmembrane region" description="Helical" evidence="9">
    <location>
        <begin position="26"/>
        <end position="47"/>
    </location>
</feature>
<keyword evidence="3" id="KW-1003">Cell membrane</keyword>